<evidence type="ECO:0000313" key="3">
    <source>
        <dbReference type="Proteomes" id="UP000324222"/>
    </source>
</evidence>
<dbReference type="EMBL" id="VSRR010021996">
    <property type="protein sequence ID" value="MPC64378.1"/>
    <property type="molecule type" value="Genomic_DNA"/>
</dbReference>
<sequence length="156" mass="17783">MQVAKFKDGHHMEGTIIHLSSHDVYKPAYAAHANNSHCLAQAVNTLFAALFTYCGRAQDIEERLKEFLALASSSLLRLGRENDKDVIKNRDATYILLHQESRVMVTIVTFKLVRESISKVKKNYNKRRPTEMPGLYKDKSVSQSQRISVLKLSFKS</sequence>
<dbReference type="GO" id="GO:0030866">
    <property type="term" value="P:cortical actin cytoskeleton organization"/>
    <property type="evidence" value="ECO:0007669"/>
    <property type="project" value="TreeGrafter"/>
</dbReference>
<dbReference type="AlphaFoldDB" id="A0A5B7H5I8"/>
<dbReference type="GO" id="GO:0048812">
    <property type="term" value="P:neuron projection morphogenesis"/>
    <property type="evidence" value="ECO:0007669"/>
    <property type="project" value="TreeGrafter"/>
</dbReference>
<gene>
    <name evidence="2" type="primary">Hem_1</name>
    <name evidence="2" type="ORF">E2C01_058492</name>
</gene>
<organism evidence="2 3">
    <name type="scientific">Portunus trituberculatus</name>
    <name type="common">Swimming crab</name>
    <name type="synonym">Neptunus trituberculatus</name>
    <dbReference type="NCBI Taxonomy" id="210409"/>
    <lineage>
        <taxon>Eukaryota</taxon>
        <taxon>Metazoa</taxon>
        <taxon>Ecdysozoa</taxon>
        <taxon>Arthropoda</taxon>
        <taxon>Crustacea</taxon>
        <taxon>Multicrustacea</taxon>
        <taxon>Malacostraca</taxon>
        <taxon>Eumalacostraca</taxon>
        <taxon>Eucarida</taxon>
        <taxon>Decapoda</taxon>
        <taxon>Pleocyemata</taxon>
        <taxon>Brachyura</taxon>
        <taxon>Eubrachyura</taxon>
        <taxon>Portunoidea</taxon>
        <taxon>Portunidae</taxon>
        <taxon>Portuninae</taxon>
        <taxon>Portunus</taxon>
    </lineage>
</organism>
<dbReference type="GO" id="GO:0016477">
    <property type="term" value="P:cell migration"/>
    <property type="evidence" value="ECO:0007669"/>
    <property type="project" value="TreeGrafter"/>
</dbReference>
<dbReference type="GO" id="GO:0031209">
    <property type="term" value="C:SCAR complex"/>
    <property type="evidence" value="ECO:0007669"/>
    <property type="project" value="TreeGrafter"/>
</dbReference>
<dbReference type="InterPro" id="IPR019137">
    <property type="entry name" value="Nck-associated_protein-1"/>
</dbReference>
<dbReference type="PANTHER" id="PTHR12093">
    <property type="entry name" value="NCK-ASSOCIATED PROTEIN 1"/>
    <property type="match status" value="1"/>
</dbReference>
<keyword evidence="3" id="KW-1185">Reference proteome</keyword>
<accession>A0A5B7H5I8</accession>
<dbReference type="Pfam" id="PF09735">
    <property type="entry name" value="Nckap1"/>
    <property type="match status" value="1"/>
</dbReference>
<proteinExistence type="inferred from homology"/>
<protein>
    <submittedName>
        <fullName evidence="2">Membrane-associated protein Hem</fullName>
    </submittedName>
</protein>
<evidence type="ECO:0000313" key="2">
    <source>
        <dbReference type="EMBL" id="MPC64378.1"/>
    </source>
</evidence>
<dbReference type="Proteomes" id="UP000324222">
    <property type="component" value="Unassembled WGS sequence"/>
</dbReference>
<dbReference type="OrthoDB" id="548214at2759"/>
<comment type="similarity">
    <text evidence="1">Belongs to the HEM-1/HEM-2 family.</text>
</comment>
<evidence type="ECO:0000256" key="1">
    <source>
        <dbReference type="ARBA" id="ARBA00037947"/>
    </source>
</evidence>
<comment type="caution">
    <text evidence="2">The sequence shown here is derived from an EMBL/GenBank/DDBJ whole genome shotgun (WGS) entry which is preliminary data.</text>
</comment>
<reference evidence="2 3" key="1">
    <citation type="submission" date="2019-05" db="EMBL/GenBank/DDBJ databases">
        <title>Another draft genome of Portunus trituberculatus and its Hox gene families provides insights of decapod evolution.</title>
        <authorList>
            <person name="Jeong J.-H."/>
            <person name="Song I."/>
            <person name="Kim S."/>
            <person name="Choi T."/>
            <person name="Kim D."/>
            <person name="Ryu S."/>
            <person name="Kim W."/>
        </authorList>
    </citation>
    <scope>NUCLEOTIDE SEQUENCE [LARGE SCALE GENOMIC DNA]</scope>
    <source>
        <tissue evidence="2">Muscle</tissue>
    </source>
</reference>
<name>A0A5B7H5I8_PORTR</name>
<dbReference type="PANTHER" id="PTHR12093:SF10">
    <property type="entry name" value="MEMBRANE-ASSOCIATED PROTEIN HEM"/>
    <property type="match status" value="1"/>
</dbReference>
<dbReference type="GO" id="GO:0030031">
    <property type="term" value="P:cell projection assembly"/>
    <property type="evidence" value="ECO:0007669"/>
    <property type="project" value="TreeGrafter"/>
</dbReference>